<dbReference type="EMBL" id="JABJRC010000002">
    <property type="protein sequence ID" value="NOL40638.1"/>
    <property type="molecule type" value="Genomic_DNA"/>
</dbReference>
<evidence type="ECO:0000313" key="4">
    <source>
        <dbReference type="Proteomes" id="UP000553957"/>
    </source>
</evidence>
<sequence length="120" mass="12542">MTAKWNIDVAAVSDVLQKTATAVEPFNAHSKSYNDRLNNVTVALKWDIFTVVAVAVSEYGAHWQPIIQAAATQVEASLTGATNAVKAYNAGQTEMAANAQRAAGNGVVPGTASQGRARAL</sequence>
<keyword evidence="3" id="KW-1185">Reference proteome</keyword>
<dbReference type="Proteomes" id="UP000534306">
    <property type="component" value="Unassembled WGS sequence"/>
</dbReference>
<gene>
    <name evidence="1" type="ORF">HNR71_005165</name>
    <name evidence="2" type="ORF">HPO96_10315</name>
</gene>
<dbReference type="Pfam" id="PF20117">
    <property type="entry name" value="DUF6507"/>
    <property type="match status" value="1"/>
</dbReference>
<dbReference type="InterPro" id="IPR045436">
    <property type="entry name" value="DUF6507"/>
</dbReference>
<evidence type="ECO:0000313" key="1">
    <source>
        <dbReference type="EMBL" id="MBB6569528.1"/>
    </source>
</evidence>
<dbReference type="Proteomes" id="UP000553957">
    <property type="component" value="Unassembled WGS sequence"/>
</dbReference>
<evidence type="ECO:0000313" key="3">
    <source>
        <dbReference type="Proteomes" id="UP000534306"/>
    </source>
</evidence>
<name>A0A7Y4NZA3_9ACTN</name>
<evidence type="ECO:0000313" key="2">
    <source>
        <dbReference type="EMBL" id="NOL40638.1"/>
    </source>
</evidence>
<evidence type="ECO:0008006" key="5">
    <source>
        <dbReference type="Google" id="ProtNLM"/>
    </source>
</evidence>
<organism evidence="2 3">
    <name type="scientific">Kribbella sandramycini</name>
    <dbReference type="NCBI Taxonomy" id="60450"/>
    <lineage>
        <taxon>Bacteria</taxon>
        <taxon>Bacillati</taxon>
        <taxon>Actinomycetota</taxon>
        <taxon>Actinomycetes</taxon>
        <taxon>Propionibacteriales</taxon>
        <taxon>Kribbellaceae</taxon>
        <taxon>Kribbella</taxon>
    </lineage>
</organism>
<dbReference type="RefSeq" id="WP_171673127.1">
    <property type="nucleotide sequence ID" value="NZ_BAAAGT010000002.1"/>
</dbReference>
<accession>A0A7Y4NZA3</accession>
<dbReference type="AlphaFoldDB" id="A0A7Y4NZA3"/>
<protein>
    <recommendedName>
        <fullName evidence="5">Excreted virulence factor EspC (Type VII ESX diderm)</fullName>
    </recommendedName>
</protein>
<proteinExistence type="predicted"/>
<reference evidence="2 3" key="1">
    <citation type="submission" date="2020-05" db="EMBL/GenBank/DDBJ databases">
        <title>Genome sequence of Kribbella sandramycini ATCC 39419.</title>
        <authorList>
            <person name="Maclea K.S."/>
            <person name="Fair J.L."/>
        </authorList>
    </citation>
    <scope>NUCLEOTIDE SEQUENCE [LARGE SCALE GENOMIC DNA]</scope>
    <source>
        <strain evidence="2 3">ATCC 39419</strain>
    </source>
</reference>
<dbReference type="EMBL" id="JACHKF010000001">
    <property type="protein sequence ID" value="MBB6569528.1"/>
    <property type="molecule type" value="Genomic_DNA"/>
</dbReference>
<reference evidence="1 4" key="2">
    <citation type="submission" date="2020-08" db="EMBL/GenBank/DDBJ databases">
        <title>Sequencing the genomes of 1000 actinobacteria strains.</title>
        <authorList>
            <person name="Klenk H.-P."/>
        </authorList>
    </citation>
    <scope>NUCLEOTIDE SEQUENCE [LARGE SCALE GENOMIC DNA]</scope>
    <source>
        <strain evidence="1 4">DSM 15626</strain>
    </source>
</reference>
<comment type="caution">
    <text evidence="2">The sequence shown here is derived from an EMBL/GenBank/DDBJ whole genome shotgun (WGS) entry which is preliminary data.</text>
</comment>